<keyword evidence="2" id="KW-1185">Reference proteome</keyword>
<evidence type="ECO:0000313" key="2">
    <source>
        <dbReference type="Proteomes" id="UP001141259"/>
    </source>
</evidence>
<dbReference type="AlphaFoldDB" id="A0A9X3AL20"/>
<reference evidence="1" key="1">
    <citation type="submission" date="2022-08" db="EMBL/GenBank/DDBJ databases">
        <authorList>
            <person name="Tistechok S."/>
            <person name="Samborskyy M."/>
            <person name="Roman I."/>
        </authorList>
    </citation>
    <scope>NUCLEOTIDE SEQUENCE</scope>
    <source>
        <strain evidence="1">DSM 103496</strain>
    </source>
</reference>
<organism evidence="1 2">
    <name type="scientific">Umezawaea endophytica</name>
    <dbReference type="NCBI Taxonomy" id="1654476"/>
    <lineage>
        <taxon>Bacteria</taxon>
        <taxon>Bacillati</taxon>
        <taxon>Actinomycetota</taxon>
        <taxon>Actinomycetes</taxon>
        <taxon>Pseudonocardiales</taxon>
        <taxon>Pseudonocardiaceae</taxon>
        <taxon>Umezawaea</taxon>
    </lineage>
</organism>
<dbReference type="EMBL" id="JANYMP010000037">
    <property type="protein sequence ID" value="MCS7483765.1"/>
    <property type="molecule type" value="Genomic_DNA"/>
</dbReference>
<dbReference type="Proteomes" id="UP001141259">
    <property type="component" value="Unassembled WGS sequence"/>
</dbReference>
<sequence length="95" mass="10265">MDARVTEMRSLGAQAEPLIQAQRDDVGEWVRLCVTTPRELDEPRAQIEVQAVLMAVDEIARGRTLSQAPVIDVAPAELVITALITPSAKGSRNTG</sequence>
<accession>A0A9X3AL20</accession>
<name>A0A9X3AL20_9PSEU</name>
<evidence type="ECO:0000313" key="1">
    <source>
        <dbReference type="EMBL" id="MCS7483765.1"/>
    </source>
</evidence>
<protein>
    <submittedName>
        <fullName evidence="1">Uncharacterized protein</fullName>
    </submittedName>
</protein>
<gene>
    <name evidence="1" type="ORF">NZH93_43590</name>
</gene>
<comment type="caution">
    <text evidence="1">The sequence shown here is derived from an EMBL/GenBank/DDBJ whole genome shotgun (WGS) entry which is preliminary data.</text>
</comment>
<dbReference type="RefSeq" id="WP_259629219.1">
    <property type="nucleotide sequence ID" value="NZ_JANYMP010000037.1"/>
</dbReference>
<proteinExistence type="predicted"/>